<evidence type="ECO:0000313" key="3">
    <source>
        <dbReference type="Proteomes" id="UP000033622"/>
    </source>
</evidence>
<organism evidence="2 3">
    <name type="scientific">Anaplasma phagocytophilum str. ApWI1</name>
    <dbReference type="NCBI Taxonomy" id="1359155"/>
    <lineage>
        <taxon>Bacteria</taxon>
        <taxon>Pseudomonadati</taxon>
        <taxon>Pseudomonadota</taxon>
        <taxon>Alphaproteobacteria</taxon>
        <taxon>Rickettsiales</taxon>
        <taxon>Anaplasmataceae</taxon>
        <taxon>Anaplasma</taxon>
        <taxon>phagocytophilum group</taxon>
    </lineage>
</organism>
<evidence type="ECO:0000256" key="1">
    <source>
        <dbReference type="SAM" id="MobiDB-lite"/>
    </source>
</evidence>
<name>A0A0F3PYH0_ANAPH</name>
<reference evidence="2 3" key="1">
    <citation type="submission" date="2015-01" db="EMBL/GenBank/DDBJ databases">
        <title>Genome Sequencing of Rickettsiales.</title>
        <authorList>
            <person name="Daugherty S.C."/>
            <person name="Su Q."/>
            <person name="Abolude K."/>
            <person name="Beier-Sexton M."/>
            <person name="Carlyon J.A."/>
            <person name="Carter R."/>
            <person name="Day N.P."/>
            <person name="Dumler S.J."/>
            <person name="Dyachenko V."/>
            <person name="Godinez A."/>
            <person name="Kurtti T.J."/>
            <person name="Lichay M."/>
            <person name="Mullins K.E."/>
            <person name="Ott S."/>
            <person name="Pappas-Brown V."/>
            <person name="Paris D.H."/>
            <person name="Patel P."/>
            <person name="Richards A.L."/>
            <person name="Sadzewicz L."/>
            <person name="Sears K."/>
            <person name="Seidman D."/>
            <person name="Sengamalay N."/>
            <person name="Stenos J."/>
            <person name="Tallon L.J."/>
            <person name="Vincent G."/>
            <person name="Fraser C.M."/>
            <person name="Munderloh U."/>
            <person name="Dunning-Hotopp J.C."/>
        </authorList>
    </citation>
    <scope>NUCLEOTIDE SEQUENCE [LARGE SCALE GENOMIC DNA]</scope>
    <source>
        <strain evidence="2 3">ApWI1</strain>
    </source>
</reference>
<gene>
    <name evidence="2" type="ORF">APHWI1_0545</name>
</gene>
<dbReference type="AlphaFoldDB" id="A0A0F3PYH0"/>
<evidence type="ECO:0000313" key="2">
    <source>
        <dbReference type="EMBL" id="KJV85323.1"/>
    </source>
</evidence>
<dbReference type="Proteomes" id="UP000033622">
    <property type="component" value="Unassembled WGS sequence"/>
</dbReference>
<dbReference type="EMBL" id="LAOF01000001">
    <property type="protein sequence ID" value="KJV85323.1"/>
    <property type="molecule type" value="Genomic_DNA"/>
</dbReference>
<dbReference type="PATRIC" id="fig|1359155.3.peg.555"/>
<accession>A0A0F3PYH0</accession>
<comment type="caution">
    <text evidence="2">The sequence shown here is derived from an EMBL/GenBank/DDBJ whole genome shotgun (WGS) entry which is preliminary data.</text>
</comment>
<sequence length="115" mass="12267">MISAIYLRNILNCGSIIREDETVYLLAKELAYDVVTGQTDKLTAALAKTSGKDIVQFANALGIAHSKIDDKVCVTKRKNPSSGHYAKYAEETNNNSSSSSKVAVCSATAEYTSGG</sequence>
<protein>
    <submittedName>
        <fullName evidence="2">Putative 44 kDa major outer membrane protein</fullName>
    </submittedName>
</protein>
<feature type="region of interest" description="Disordered" evidence="1">
    <location>
        <begin position="77"/>
        <end position="101"/>
    </location>
</feature>
<proteinExistence type="predicted"/>